<comment type="catalytic activity">
    <reaction evidence="12">
        <text>cyclobutadipyrimidine (in DNA) = 2 pyrimidine residues (in DNA).</text>
        <dbReference type="EC" id="4.1.99.3"/>
    </reaction>
</comment>
<dbReference type="GO" id="GO:0003677">
    <property type="term" value="F:DNA binding"/>
    <property type="evidence" value="ECO:0007669"/>
    <property type="project" value="UniProtKB-KW"/>
</dbReference>
<dbReference type="Proteomes" id="UP000714817">
    <property type="component" value="Unassembled WGS sequence"/>
</dbReference>
<evidence type="ECO:0000256" key="4">
    <source>
        <dbReference type="ARBA" id="ARBA00014046"/>
    </source>
</evidence>
<dbReference type="Pfam" id="PF00875">
    <property type="entry name" value="DNA_photolyase"/>
    <property type="match status" value="1"/>
</dbReference>
<evidence type="ECO:0000256" key="2">
    <source>
        <dbReference type="ARBA" id="ARBA00006409"/>
    </source>
</evidence>
<keyword evidence="10 14" id="KW-0456">Lyase</keyword>
<dbReference type="InterPro" id="IPR052219">
    <property type="entry name" value="Photolyase_Class-2"/>
</dbReference>
<dbReference type="InterPro" id="IPR014729">
    <property type="entry name" value="Rossmann-like_a/b/a_fold"/>
</dbReference>
<comment type="cofactor">
    <cofactor evidence="1">
        <name>FAD</name>
        <dbReference type="ChEBI" id="CHEBI:57692"/>
    </cofactor>
</comment>
<feature type="domain" description="Photolyase/cryptochrome alpha/beta" evidence="13">
    <location>
        <begin position="22"/>
        <end position="154"/>
    </location>
</feature>
<evidence type="ECO:0000256" key="1">
    <source>
        <dbReference type="ARBA" id="ARBA00001974"/>
    </source>
</evidence>
<keyword evidence="6" id="KW-0227">DNA damage</keyword>
<dbReference type="FunFam" id="3.40.50.620:FF:000110">
    <property type="entry name" value="Deoxyribodipyrimidine photolyase"/>
    <property type="match status" value="1"/>
</dbReference>
<organism evidence="14 15">
    <name type="scientific">candidate division WWE3 bacterium</name>
    <dbReference type="NCBI Taxonomy" id="2053526"/>
    <lineage>
        <taxon>Bacteria</taxon>
        <taxon>Katanobacteria</taxon>
    </lineage>
</organism>
<proteinExistence type="inferred from homology"/>
<dbReference type="SUPFAM" id="SSF52425">
    <property type="entry name" value="Cryptochrome/photolyase, N-terminal domain"/>
    <property type="match status" value="1"/>
</dbReference>
<evidence type="ECO:0000256" key="9">
    <source>
        <dbReference type="ARBA" id="ARBA00023204"/>
    </source>
</evidence>
<dbReference type="Gene3D" id="1.25.40.80">
    <property type="match status" value="1"/>
</dbReference>
<dbReference type="GO" id="GO:0000719">
    <property type="term" value="P:photoreactive repair"/>
    <property type="evidence" value="ECO:0007669"/>
    <property type="project" value="TreeGrafter"/>
</dbReference>
<evidence type="ECO:0000256" key="7">
    <source>
        <dbReference type="ARBA" id="ARBA00022827"/>
    </source>
</evidence>
<dbReference type="InterPro" id="IPR036155">
    <property type="entry name" value="Crypto/Photolyase_N_sf"/>
</dbReference>
<keyword evidence="5" id="KW-0285">Flavoprotein</keyword>
<dbReference type="GO" id="GO:0003904">
    <property type="term" value="F:deoxyribodipyrimidine photo-lyase activity"/>
    <property type="evidence" value="ECO:0007669"/>
    <property type="project" value="UniProtKB-EC"/>
</dbReference>
<name>A0A955E0B8_UNCKA</name>
<dbReference type="InterPro" id="IPR006050">
    <property type="entry name" value="DNA_photolyase_N"/>
</dbReference>
<comment type="caution">
    <text evidence="14">The sequence shown here is derived from an EMBL/GenBank/DDBJ whole genome shotgun (WGS) entry which is preliminary data.</text>
</comment>
<evidence type="ECO:0000256" key="5">
    <source>
        <dbReference type="ARBA" id="ARBA00022630"/>
    </source>
</evidence>
<evidence type="ECO:0000313" key="15">
    <source>
        <dbReference type="Proteomes" id="UP000714817"/>
    </source>
</evidence>
<reference evidence="14" key="2">
    <citation type="journal article" date="2021" name="Microbiome">
        <title>Successional dynamics and alternative stable states in a saline activated sludge microbial community over 9 years.</title>
        <authorList>
            <person name="Wang Y."/>
            <person name="Ye J."/>
            <person name="Ju F."/>
            <person name="Liu L."/>
            <person name="Boyd J.A."/>
            <person name="Deng Y."/>
            <person name="Parks D.H."/>
            <person name="Jiang X."/>
            <person name="Yin X."/>
            <person name="Woodcroft B.J."/>
            <person name="Tyson G.W."/>
            <person name="Hugenholtz P."/>
            <person name="Polz M.F."/>
            <person name="Zhang T."/>
        </authorList>
    </citation>
    <scope>NUCLEOTIDE SEQUENCE</scope>
    <source>
        <strain evidence="14">HKST-UBA80</strain>
    </source>
</reference>
<dbReference type="SUPFAM" id="SSF48173">
    <property type="entry name" value="Cryptochrome/photolyase FAD-binding domain"/>
    <property type="match status" value="1"/>
</dbReference>
<keyword evidence="9" id="KW-0234">DNA repair</keyword>
<evidence type="ECO:0000256" key="6">
    <source>
        <dbReference type="ARBA" id="ARBA00022763"/>
    </source>
</evidence>
<dbReference type="Gene3D" id="3.40.50.620">
    <property type="entry name" value="HUPs"/>
    <property type="match status" value="1"/>
</dbReference>
<dbReference type="Gene3D" id="1.10.579.10">
    <property type="entry name" value="DNA Cyclobutane Dipyrimidine Photolyase, subunit A, domain 3"/>
    <property type="match status" value="1"/>
</dbReference>
<dbReference type="EMBL" id="JAGQNY010000004">
    <property type="protein sequence ID" value="MCA9301962.1"/>
    <property type="molecule type" value="Genomic_DNA"/>
</dbReference>
<dbReference type="InterPro" id="IPR036134">
    <property type="entry name" value="Crypto/Photolyase_FAD-like_sf"/>
</dbReference>
<evidence type="ECO:0000256" key="10">
    <source>
        <dbReference type="ARBA" id="ARBA00023239"/>
    </source>
</evidence>
<protein>
    <recommendedName>
        <fullName evidence="4">Deoxyribodipyrimidine photo-lyase</fullName>
        <ecNumber evidence="3">4.1.99.3</ecNumber>
    </recommendedName>
    <alternativeName>
        <fullName evidence="11">DNA photolyase</fullName>
    </alternativeName>
</protein>
<reference evidence="14" key="1">
    <citation type="submission" date="2020-04" db="EMBL/GenBank/DDBJ databases">
        <authorList>
            <person name="Zhang T."/>
        </authorList>
    </citation>
    <scope>NUCLEOTIDE SEQUENCE</scope>
    <source>
        <strain evidence="14">HKST-UBA80</strain>
    </source>
</reference>
<evidence type="ECO:0000256" key="8">
    <source>
        <dbReference type="ARBA" id="ARBA00023125"/>
    </source>
</evidence>
<keyword evidence="7" id="KW-0274">FAD</keyword>
<accession>A0A955E0B8</accession>
<evidence type="ECO:0000256" key="11">
    <source>
        <dbReference type="ARBA" id="ARBA00031671"/>
    </source>
</evidence>
<dbReference type="PANTHER" id="PTHR10211">
    <property type="entry name" value="DEOXYRIBODIPYRIMIDINE PHOTOLYASE"/>
    <property type="match status" value="1"/>
</dbReference>
<sequence length="460" mass="52935">MDIVHRSRRLAAGRAGKESFSGPVVYWMSRDQRVGGNWALLFAQKIALEARKPLLVVFCLVDSHLTSQRGDRNYSYMLGGLSLVREDLADLNIPFIILNGEPPQKLLQFVEKFSVSALISDFSPIREGREWRNGVAKKINCSFYEVDTHNIVPAWVTSDKQEYSARTIRSKLVKKLPDYLVPFKVVQRQNREVTEDFLTLIPNEIGFTNKILSVKSYEGLSAVSPERLLQEFIDLKLDSYSRSRNNPLVDGTSNLSAALHFGHISSQGVILKIIEEFGKTNKYDVQKYLENPKGNFFDEIIVRKELADNFCLYNKNYDNYLGFPNWAQKSLNAHRGDKRDTVYTIRQLEQAETHDDLWNAAQVQMVSTGKMHGYLRMYWAKKILEWSSSPEEAIISSIYLNDKYELDGRDPNGYAGIAWSIGGLHDRPWFDRPIFGQVRYMSYSGMKRKFDVESFVKLYV</sequence>
<dbReference type="PROSITE" id="PS51645">
    <property type="entry name" value="PHR_CRY_ALPHA_BETA"/>
    <property type="match status" value="1"/>
</dbReference>
<evidence type="ECO:0000259" key="13">
    <source>
        <dbReference type="PROSITE" id="PS51645"/>
    </source>
</evidence>
<dbReference type="FunFam" id="1.10.579.10:FF:000002">
    <property type="entry name" value="Deoxyribodipyrimidine photolyase"/>
    <property type="match status" value="1"/>
</dbReference>
<dbReference type="EC" id="4.1.99.3" evidence="3"/>
<gene>
    <name evidence="14" type="ORF">KDA10_01160</name>
</gene>
<evidence type="ECO:0000313" key="14">
    <source>
        <dbReference type="EMBL" id="MCA9301962.1"/>
    </source>
</evidence>
<dbReference type="AlphaFoldDB" id="A0A955E0B8"/>
<evidence type="ECO:0000256" key="3">
    <source>
        <dbReference type="ARBA" id="ARBA00013149"/>
    </source>
</evidence>
<comment type="similarity">
    <text evidence="2">Belongs to the DNA photolyase class-2 family.</text>
</comment>
<keyword evidence="8" id="KW-0238">DNA-binding</keyword>
<evidence type="ECO:0000256" key="12">
    <source>
        <dbReference type="ARBA" id="ARBA00033999"/>
    </source>
</evidence>
<dbReference type="PANTHER" id="PTHR10211:SF0">
    <property type="entry name" value="DEOXYRIBODIPYRIMIDINE PHOTO-LYASE"/>
    <property type="match status" value="1"/>
</dbReference>